<reference evidence="1" key="1">
    <citation type="journal article" date="2019" name="Mol. Phylogenet. Evol.">
        <title>Morphological evolution and classification of the red algal order Ceramiales inferred using plastid phylogenomics.</title>
        <authorList>
            <person name="Diaz-Tapia P."/>
            <person name="Pasella M.M."/>
            <person name="Verbruggen H."/>
            <person name="Maggs C.A."/>
        </authorList>
    </citation>
    <scope>NUCLEOTIDE SEQUENCE</scope>
    <source>
        <strain evidence="1">PD2952</strain>
    </source>
</reference>
<geneLocation type="plastid" evidence="1"/>
<sequence length="634" mass="77001">MLYNDFFTFVLIQSTNKQTNALCKYETKIINILCSNRLYLQYLQNNFSQSFNLCYKPFKYNDFINKIKNNGSLNAVHSAYSNENQKQYKIIYLHINPLFNKLIVNRYKKLKIPLSIISDQFRNQLGLPINYNSFYQSLKSIYDWYNQRGFYWSIIRWEKKILNKQIQITLHIYEGQIDEVFILCDNSVNYKDICNINGKILQDLNLHSNDILNFYNLEQKITQIKYKYNLEKIYYTISRNQISHKIIFTLKYKFKNQSVSSNQYVREIIKNISANLAVISKKISEKHSSSLIQISTKFDYFFYTILNKLNINCNIKLFVLFCNIHIQSHKLIEIINFHKNYVYITVSYFQHKIQKVWIKQLQIISDTYDNKYITSMDVNSFKFNIKYNLVPKINIINEVVINSSKKITQIVYILQYKTYYSKLYNKVLCKHRLYLKTIIYKSNFIYHFFDQILYVMKYNYVNLQITHLQNLSKIFVMERNDLFFYKQIICINCKKIFNFYYIKTQFMIIFRLYLIPYKVTHHFNSRSLYLISIYNYLKYNLVYSKYINLLYLKHEFNYLKWPSLYIIIDYVNTNLFYKQHLTDYQLLLNPSYVLRFGSNIKISIKMLTSITMEFHLDQQQNFSCRIYINSKFIR</sequence>
<organism evidence="1">
    <name type="scientific">Crouania attenuata</name>
    <dbReference type="NCBI Taxonomy" id="42002"/>
    <lineage>
        <taxon>Eukaryota</taxon>
        <taxon>Rhodophyta</taxon>
        <taxon>Florideophyceae</taxon>
        <taxon>Rhodymeniophycidae</taxon>
        <taxon>Ceramiales</taxon>
        <taxon>Callithamniaceae</taxon>
        <taxon>Crouania</taxon>
    </lineage>
</organism>
<evidence type="ECO:0000313" key="1">
    <source>
        <dbReference type="EMBL" id="QCI05392.1"/>
    </source>
</evidence>
<keyword evidence="1" id="KW-0934">Plastid</keyword>
<gene>
    <name evidence="1" type="primary">orf634</name>
</gene>
<reference evidence="1" key="2">
    <citation type="submission" date="2019-04" db="EMBL/GenBank/DDBJ databases">
        <authorList>
            <person name="Pasella M."/>
        </authorList>
    </citation>
    <scope>NUCLEOTIDE SEQUENCE</scope>
    <source>
        <strain evidence="1">PD2952</strain>
    </source>
</reference>
<accession>A0A4D6WQD8</accession>
<dbReference type="EMBL" id="MK814632">
    <property type="protein sequence ID" value="QCI05392.1"/>
    <property type="molecule type" value="Genomic_DNA"/>
</dbReference>
<proteinExistence type="predicted"/>
<dbReference type="Gene3D" id="3.10.20.310">
    <property type="entry name" value="membrane protein fhac"/>
    <property type="match status" value="1"/>
</dbReference>
<dbReference type="AlphaFoldDB" id="A0A4D6WQD8"/>
<name>A0A4D6WQD8_9FLOR</name>
<protein>
    <submittedName>
        <fullName evidence="1">Uncharacterized protein</fullName>
    </submittedName>
</protein>